<evidence type="ECO:0000313" key="3">
    <source>
        <dbReference type="Proteomes" id="UP000184255"/>
    </source>
</evidence>
<evidence type="ECO:0000313" key="2">
    <source>
        <dbReference type="EMBL" id="CVL08806.1"/>
    </source>
</evidence>
<dbReference type="PANTHER" id="PTHR37542">
    <property type="entry name" value="HELO DOMAIN-CONTAINING PROTEIN-RELATED"/>
    <property type="match status" value="1"/>
</dbReference>
<gene>
    <name evidence="2" type="ORF">FMAN_14622</name>
</gene>
<dbReference type="InterPro" id="IPR011009">
    <property type="entry name" value="Kinase-like_dom_sf"/>
</dbReference>
<dbReference type="PANTHER" id="PTHR37542:SF3">
    <property type="entry name" value="PRION-INHIBITION AND PROPAGATION HELO DOMAIN-CONTAINING PROTEIN"/>
    <property type="match status" value="1"/>
</dbReference>
<dbReference type="Pfam" id="PF24476">
    <property type="entry name" value="DUF7580"/>
    <property type="match status" value="1"/>
</dbReference>
<organism evidence="2 3">
    <name type="scientific">Fusarium mangiferae</name>
    <name type="common">Mango malformation disease fungus</name>
    <dbReference type="NCBI Taxonomy" id="192010"/>
    <lineage>
        <taxon>Eukaryota</taxon>
        <taxon>Fungi</taxon>
        <taxon>Dikarya</taxon>
        <taxon>Ascomycota</taxon>
        <taxon>Pezizomycotina</taxon>
        <taxon>Sordariomycetes</taxon>
        <taxon>Hypocreomycetidae</taxon>
        <taxon>Hypocreales</taxon>
        <taxon>Nectriaceae</taxon>
        <taxon>Fusarium</taxon>
        <taxon>Fusarium fujikuroi species complex</taxon>
    </lineage>
</organism>
<dbReference type="InterPro" id="IPR000719">
    <property type="entry name" value="Prot_kinase_dom"/>
</dbReference>
<comment type="caution">
    <text evidence="2">The sequence shown here is derived from an EMBL/GenBank/DDBJ whole genome shotgun (WGS) entry which is preliminary data.</text>
</comment>
<dbReference type="Gene3D" id="1.10.510.10">
    <property type="entry name" value="Transferase(Phosphotransferase) domain 1"/>
    <property type="match status" value="1"/>
</dbReference>
<dbReference type="Proteomes" id="UP000184255">
    <property type="component" value="Unassembled WGS sequence"/>
</dbReference>
<proteinExistence type="predicted"/>
<evidence type="ECO:0000259" key="1">
    <source>
        <dbReference type="PROSITE" id="PS50011"/>
    </source>
</evidence>
<dbReference type="InterPro" id="IPR056002">
    <property type="entry name" value="DUF7580"/>
</dbReference>
<dbReference type="GeneID" id="65093867"/>
<feature type="domain" description="Protein kinase" evidence="1">
    <location>
        <begin position="167"/>
        <end position="468"/>
    </location>
</feature>
<keyword evidence="3" id="KW-1185">Reference proteome</keyword>
<accession>A0A1L7UND3</accession>
<sequence>MSWIATIALSEFVSRSWEGVCRSMPSSKLCTLESYRFRSWSHTLTQLSSALEDPGVDFKSIQKTLKGEQDILNSVRGCDYTTNIPLLRTISKLNTSLVQALPFEYKTQFKRHLVDQILQTSDINELGNMSTTLKEGPDHDVGTLIAMQRLIVLADQGNLTDHKGLVLDEAAVTIGADLGIQSLARLQGEYKDVIVEWLRYDGSWADKSVSSRLLKRLSTMASLLSDKATQRLTGTLQCQGYFHEPARNCFGLVYMIPTTDLTPRTLYQLIDEMVPEKKKPRFRPPLEYRFRLALDLCRSVQALHKINWLHRNIHSMNVICLSPPGVRDAEAAQDMRLMGLGASREDTHDSFTQGHDEEAQLRNYQHPSYLGGARYQVEFDCYSLGLVLLEIGLWSTLSRLGKGFKGMDDEAFRRNIIQKYVTQLEMTMGSNYMEAVRWCIECEPVSIPQQGSQSQSLEEMVMGRLHIL</sequence>
<reference evidence="3" key="1">
    <citation type="journal article" date="2016" name="Genome Biol. Evol.">
        <title>Comparative 'omics' of the Fusarium fujikuroi species complex highlights differences in genetic potential and metabolite synthesis.</title>
        <authorList>
            <person name="Niehaus E.-M."/>
            <person name="Muensterkoetter M."/>
            <person name="Proctor R.H."/>
            <person name="Brown D.W."/>
            <person name="Sharon A."/>
            <person name="Idan Y."/>
            <person name="Oren-Young L."/>
            <person name="Sieber C.M."/>
            <person name="Novak O."/>
            <person name="Pencik A."/>
            <person name="Tarkowska D."/>
            <person name="Hromadova K."/>
            <person name="Freeman S."/>
            <person name="Maymon M."/>
            <person name="Elazar M."/>
            <person name="Youssef S.A."/>
            <person name="El-Shabrawy E.S.M."/>
            <person name="Shalaby A.B.A."/>
            <person name="Houterman P."/>
            <person name="Brock N.L."/>
            <person name="Burkhardt I."/>
            <person name="Tsavkelova E.A."/>
            <person name="Dickschat J.S."/>
            <person name="Galuszka P."/>
            <person name="Gueldener U."/>
            <person name="Tudzynski B."/>
        </authorList>
    </citation>
    <scope>NUCLEOTIDE SEQUENCE [LARGE SCALE GENOMIC DNA]</scope>
    <source>
        <strain evidence="3">MRC7560</strain>
    </source>
</reference>
<protein>
    <recommendedName>
        <fullName evidence="1">Protein kinase domain-containing protein</fullName>
    </recommendedName>
</protein>
<dbReference type="SUPFAM" id="SSF56112">
    <property type="entry name" value="Protein kinase-like (PK-like)"/>
    <property type="match status" value="1"/>
</dbReference>
<dbReference type="VEuPathDB" id="FungiDB:FMAN_14622"/>
<dbReference type="RefSeq" id="XP_041691311.1">
    <property type="nucleotide sequence ID" value="XM_041825985.1"/>
</dbReference>
<dbReference type="PROSITE" id="PS50011">
    <property type="entry name" value="PROTEIN_KINASE_DOM"/>
    <property type="match status" value="1"/>
</dbReference>
<dbReference type="GO" id="GO:0004672">
    <property type="term" value="F:protein kinase activity"/>
    <property type="evidence" value="ECO:0007669"/>
    <property type="project" value="InterPro"/>
</dbReference>
<name>A0A1L7UND3_FUSMA</name>
<dbReference type="GO" id="GO:0005524">
    <property type="term" value="F:ATP binding"/>
    <property type="evidence" value="ECO:0007669"/>
    <property type="project" value="InterPro"/>
</dbReference>
<dbReference type="EMBL" id="FCQH01000026">
    <property type="protein sequence ID" value="CVL08806.1"/>
    <property type="molecule type" value="Genomic_DNA"/>
</dbReference>
<dbReference type="AlphaFoldDB" id="A0A1L7UND3"/>